<dbReference type="PANTHER" id="PTHR13561:SF20">
    <property type="entry name" value="DNA TOPOISOMERASE 2-BINDING PROTEIN 1"/>
    <property type="match status" value="1"/>
</dbReference>
<dbReference type="AlphaFoldDB" id="A0A8R1HUS5"/>
<keyword evidence="6" id="KW-1185">Reference proteome</keyword>
<proteinExistence type="predicted"/>
<sequence length="1170" mass="132606">MAAPPAPKKAKRSEVLQMPEESVVCEDDEADSPFTLYFVQLPDGEPTEQEINNLEMLFKAAKKSGIMPEWIDEAALDRLQSSDDFFVVPCFRGKLFRKIQARKLRVFGPPIVFESLEEQKQLPQWSHPIFSSVFEGAKISFTSIEPIKRRELVEKVAWMGGVVGDSLYHESTHLVAGKAEQSEKYKVAVRNSIKLMRKEWIEELWTTSTTTMGKFSAIDRDAVNSYALRTFEGLEMALTSIDGADRTNLIQLVEEHGGRLPGNMSKIKCTHLITDSLTSQKYKKAVEWKTVKIVQTRWIRKCIDLGHLIDETKYHPKNLSLEHIRSSTPKRGANVTETGPDVSSIAGHGGRLSISSFNTSSVLTPMTNSQAPPRSRFAATASSSNVSSSTINNVTHVRNSNQTVNRRSDQFATTITRAPTVPLIRQASQLVNASVFDPIDELQKQIDGLDELFENCIFFICGVEEKRMDRWRRFLDQTGATRVAKIETATNVVVVAPTQQERLLLRKFSAHDDISIVNVHWVAECVKQRKVISHEGYEWTETACQEDSMSQPTSSFRRHGSSASAKTSLTSYSEPPPAQVKGIFATRSFFVHSSLGKPTGDEIRQKIVSNGGVMENKVEQAEFVVFPHSAPIHELIAYDGVVTDLYIDTCISNSKRLKLSDHPLFVPLPRPPIPLFNLKRFALHPTIPLIRDHVASLITSNGGTVLDSIDPKTFVVMMERGNVPAHLRSRTVDLSWIVASMSRCRLQPIEDHLYKLENEPLQSYQRDDDVWMKCTREKDATQDLEREGDEEEERNRIDREIERMEAMERENEQKAEAGGSCPLENPYFPDLRKPFKMRLNLEGISEIIENIESPSRESMDSLTTSYVGGILKKAVEITGRRREDQEPEAFMRPPSAVFAENRRTVSSTPVLQRSIDRFQPMDESIVEQNQEHVEELNRRYAMHPHFLVSTSELDPNTSARLLESIKNLGGIVDRDFNTDTYIFITVKLNRTPKNLSIIAAGRWCLTPDYVFKSAAAGHWLDERPFEWTLEKLQEGASEIERRLAVACSMWRNHVANMPITHSVCTELRHNGAFTGWRCVVHLEDKRTQPIVSILEAGGGVVFQISEYIEVSTHRPTHALATKSFDWNPQSAAMLKRDGVPLYMYDVVYEFLVDKDCPNRSKFLHPNFRKV</sequence>
<name>A0A8R1HUS5_CAEJA</name>
<evidence type="ECO:0000256" key="3">
    <source>
        <dbReference type="SAM" id="MobiDB-lite"/>
    </source>
</evidence>
<evidence type="ECO:0000259" key="4">
    <source>
        <dbReference type="PROSITE" id="PS50172"/>
    </source>
</evidence>
<dbReference type="GO" id="GO:0007095">
    <property type="term" value="P:mitotic G2 DNA damage checkpoint signaling"/>
    <property type="evidence" value="ECO:0007669"/>
    <property type="project" value="TreeGrafter"/>
</dbReference>
<keyword evidence="2" id="KW-0175">Coiled coil</keyword>
<keyword evidence="1" id="KW-0677">Repeat</keyword>
<dbReference type="CDD" id="cd17731">
    <property type="entry name" value="BRCT_TopBP1_rpt2_like"/>
    <property type="match status" value="1"/>
</dbReference>
<protein>
    <recommendedName>
        <fullName evidence="4">BRCT domain-containing protein</fullName>
    </recommendedName>
</protein>
<dbReference type="PROSITE" id="PS50172">
    <property type="entry name" value="BRCT"/>
    <property type="match status" value="4"/>
</dbReference>
<dbReference type="GO" id="GO:0033314">
    <property type="term" value="P:mitotic DNA replication checkpoint signaling"/>
    <property type="evidence" value="ECO:0007669"/>
    <property type="project" value="TreeGrafter"/>
</dbReference>
<evidence type="ECO:0000256" key="2">
    <source>
        <dbReference type="SAM" id="Coils"/>
    </source>
</evidence>
<accession>A0A8R1HUS5</accession>
<organism evidence="5 6">
    <name type="scientific">Caenorhabditis japonica</name>
    <dbReference type="NCBI Taxonomy" id="281687"/>
    <lineage>
        <taxon>Eukaryota</taxon>
        <taxon>Metazoa</taxon>
        <taxon>Ecdysozoa</taxon>
        <taxon>Nematoda</taxon>
        <taxon>Chromadorea</taxon>
        <taxon>Rhabditida</taxon>
        <taxon>Rhabditina</taxon>
        <taxon>Rhabditomorpha</taxon>
        <taxon>Rhabditoidea</taxon>
        <taxon>Rhabditidae</taxon>
        <taxon>Peloderinae</taxon>
        <taxon>Caenorhabditis</taxon>
    </lineage>
</organism>
<dbReference type="InterPro" id="IPR036420">
    <property type="entry name" value="BRCT_dom_sf"/>
</dbReference>
<evidence type="ECO:0000256" key="1">
    <source>
        <dbReference type="ARBA" id="ARBA00022737"/>
    </source>
</evidence>
<feature type="domain" description="BRCT" evidence="4">
    <location>
        <begin position="691"/>
        <end position="754"/>
    </location>
</feature>
<feature type="domain" description="BRCT" evidence="4">
    <location>
        <begin position="226"/>
        <end position="316"/>
    </location>
</feature>
<dbReference type="EnsemblMetazoa" id="CJA12430.1">
    <property type="protein sequence ID" value="CJA12430.1"/>
    <property type="gene ID" value="WBGene00131634"/>
</dbReference>
<reference evidence="5" key="2">
    <citation type="submission" date="2022-06" db="UniProtKB">
        <authorList>
            <consortium name="EnsemblMetazoa"/>
        </authorList>
    </citation>
    <scope>IDENTIFICATION</scope>
    <source>
        <strain evidence="5">DF5081</strain>
    </source>
</reference>
<dbReference type="FunFam" id="3.40.50.10190:FF:000173">
    <property type="entry name" value="Protein CBR-MUS-101"/>
    <property type="match status" value="1"/>
</dbReference>
<dbReference type="InterPro" id="IPR059215">
    <property type="entry name" value="BRCT2_TopBP1-like"/>
</dbReference>
<dbReference type="Pfam" id="PF16589">
    <property type="entry name" value="BRCT_2"/>
    <property type="match status" value="1"/>
</dbReference>
<dbReference type="PANTHER" id="PTHR13561">
    <property type="entry name" value="DNA REPLICATION REGULATOR DPB11-RELATED"/>
    <property type="match status" value="1"/>
</dbReference>
<reference evidence="6" key="1">
    <citation type="submission" date="2010-08" db="EMBL/GenBank/DDBJ databases">
        <authorList>
            <consortium name="Caenorhabditis japonica Sequencing Consortium"/>
            <person name="Wilson R.K."/>
        </authorList>
    </citation>
    <scope>NUCLEOTIDE SEQUENCE [LARGE SCALE GENOMIC DNA]</scope>
    <source>
        <strain evidence="6">DF5081</strain>
    </source>
</reference>
<evidence type="ECO:0000313" key="6">
    <source>
        <dbReference type="Proteomes" id="UP000005237"/>
    </source>
</evidence>
<dbReference type="Pfam" id="PF12738">
    <property type="entry name" value="PTCB-BRCT"/>
    <property type="match status" value="1"/>
</dbReference>
<feature type="compositionally biased region" description="Polar residues" evidence="3">
    <location>
        <begin position="548"/>
        <end position="573"/>
    </location>
</feature>
<dbReference type="CDD" id="cd00027">
    <property type="entry name" value="BRCT"/>
    <property type="match status" value="1"/>
</dbReference>
<feature type="region of interest" description="Disordered" evidence="3">
    <location>
        <begin position="327"/>
        <end position="347"/>
    </location>
</feature>
<dbReference type="Gene3D" id="3.40.50.10190">
    <property type="entry name" value="BRCT domain"/>
    <property type="match status" value="7"/>
</dbReference>
<dbReference type="Proteomes" id="UP000005237">
    <property type="component" value="Unassembled WGS sequence"/>
</dbReference>
<evidence type="ECO:0000313" key="5">
    <source>
        <dbReference type="EnsemblMetazoa" id="CJA12430.1"/>
    </source>
</evidence>
<dbReference type="InterPro" id="IPR001357">
    <property type="entry name" value="BRCT_dom"/>
</dbReference>
<feature type="domain" description="BRCT" evidence="4">
    <location>
        <begin position="448"/>
        <end position="539"/>
    </location>
</feature>
<dbReference type="GO" id="GO:0006270">
    <property type="term" value="P:DNA replication initiation"/>
    <property type="evidence" value="ECO:0007669"/>
    <property type="project" value="TreeGrafter"/>
</dbReference>
<dbReference type="SUPFAM" id="SSF52113">
    <property type="entry name" value="BRCT domain"/>
    <property type="match status" value="5"/>
</dbReference>
<dbReference type="Pfam" id="PF00533">
    <property type="entry name" value="BRCT"/>
    <property type="match status" value="2"/>
</dbReference>
<dbReference type="SMART" id="SM00292">
    <property type="entry name" value="BRCT"/>
    <property type="match status" value="6"/>
</dbReference>
<feature type="coiled-coil region" evidence="2">
    <location>
        <begin position="787"/>
        <end position="817"/>
    </location>
</feature>
<feature type="region of interest" description="Disordered" evidence="3">
    <location>
        <begin position="548"/>
        <end position="575"/>
    </location>
</feature>
<feature type="domain" description="BRCT" evidence="4">
    <location>
        <begin position="129"/>
        <end position="203"/>
    </location>
</feature>